<feature type="region of interest" description="Disordered" evidence="1">
    <location>
        <begin position="20"/>
        <end position="46"/>
    </location>
</feature>
<evidence type="ECO:0000313" key="2">
    <source>
        <dbReference type="EMBL" id="KAJ1219070.1"/>
    </source>
</evidence>
<name>A0AAV7X240_PLEWA</name>
<sequence length="194" mass="21969">MASIYPKKDRSVKDMLTKLAAGKMEAAKPGTGKLREEETDEDTGVPITRSFLEGLFALLRDDIQAMKRDVSQDLKVVRQDFEEVGESVATLEEHEKSRGEEIEQLQEITRLQDQQIELQAHAKGLENGSRRNRIRMWRAPTGAEDEDILAHQILGESSIRKVCRVGPPRPFHVPPADILACIHDFPMNERIQVC</sequence>
<organism evidence="2 3">
    <name type="scientific">Pleurodeles waltl</name>
    <name type="common">Iberian ribbed newt</name>
    <dbReference type="NCBI Taxonomy" id="8319"/>
    <lineage>
        <taxon>Eukaryota</taxon>
        <taxon>Metazoa</taxon>
        <taxon>Chordata</taxon>
        <taxon>Craniata</taxon>
        <taxon>Vertebrata</taxon>
        <taxon>Euteleostomi</taxon>
        <taxon>Amphibia</taxon>
        <taxon>Batrachia</taxon>
        <taxon>Caudata</taxon>
        <taxon>Salamandroidea</taxon>
        <taxon>Salamandridae</taxon>
        <taxon>Pleurodelinae</taxon>
        <taxon>Pleurodeles</taxon>
    </lineage>
</organism>
<reference evidence="2" key="1">
    <citation type="journal article" date="2022" name="bioRxiv">
        <title>Sequencing and chromosome-scale assembly of the giantPleurodeles waltlgenome.</title>
        <authorList>
            <person name="Brown T."/>
            <person name="Elewa A."/>
            <person name="Iarovenko S."/>
            <person name="Subramanian E."/>
            <person name="Araus A.J."/>
            <person name="Petzold A."/>
            <person name="Susuki M."/>
            <person name="Suzuki K.-i.T."/>
            <person name="Hayashi T."/>
            <person name="Toyoda A."/>
            <person name="Oliveira C."/>
            <person name="Osipova E."/>
            <person name="Leigh N.D."/>
            <person name="Simon A."/>
            <person name="Yun M.H."/>
        </authorList>
    </citation>
    <scope>NUCLEOTIDE SEQUENCE</scope>
    <source>
        <strain evidence="2">20211129_DDA</strain>
        <tissue evidence="2">Liver</tissue>
    </source>
</reference>
<proteinExistence type="predicted"/>
<accession>A0AAV7X240</accession>
<dbReference type="EMBL" id="JANPWB010000001">
    <property type="protein sequence ID" value="KAJ1219070.1"/>
    <property type="molecule type" value="Genomic_DNA"/>
</dbReference>
<dbReference type="AlphaFoldDB" id="A0AAV7X240"/>
<evidence type="ECO:0000313" key="3">
    <source>
        <dbReference type="Proteomes" id="UP001066276"/>
    </source>
</evidence>
<keyword evidence="3" id="KW-1185">Reference proteome</keyword>
<gene>
    <name evidence="2" type="ORF">NDU88_006641</name>
</gene>
<evidence type="ECO:0000256" key="1">
    <source>
        <dbReference type="SAM" id="MobiDB-lite"/>
    </source>
</evidence>
<comment type="caution">
    <text evidence="2">The sequence shown here is derived from an EMBL/GenBank/DDBJ whole genome shotgun (WGS) entry which is preliminary data.</text>
</comment>
<dbReference type="Proteomes" id="UP001066276">
    <property type="component" value="Chromosome 1_1"/>
</dbReference>
<protein>
    <submittedName>
        <fullName evidence="2">Uncharacterized protein</fullName>
    </submittedName>
</protein>